<protein>
    <recommendedName>
        <fullName evidence="3">Cellobiose dehydrogenase-like cytochrome domain-containing protein</fullName>
    </recommendedName>
</protein>
<dbReference type="Gene3D" id="2.60.40.1210">
    <property type="entry name" value="Cellobiose dehydrogenase, cytochrome domain"/>
    <property type="match status" value="1"/>
</dbReference>
<dbReference type="CDD" id="cd08760">
    <property type="entry name" value="Cyt_b561_FRRS1_like"/>
    <property type="match status" value="1"/>
</dbReference>
<dbReference type="PANTHER" id="PTHR47797:SF5">
    <property type="entry name" value="CELLOBIOSE DEHYDROGENASE CYTOCHROME DOMAIN-CONTAINING PROTEIN"/>
    <property type="match status" value="1"/>
</dbReference>
<keyword evidence="2" id="KW-0472">Membrane</keyword>
<dbReference type="SUPFAM" id="SSF49344">
    <property type="entry name" value="CBD9-like"/>
    <property type="match status" value="1"/>
</dbReference>
<evidence type="ECO:0000259" key="3">
    <source>
        <dbReference type="Pfam" id="PF16010"/>
    </source>
</evidence>
<evidence type="ECO:0000313" key="4">
    <source>
        <dbReference type="EMBL" id="PHH60314.1"/>
    </source>
</evidence>
<organism evidence="4 5">
    <name type="scientific">Ophiocordyceps australis</name>
    <dbReference type="NCBI Taxonomy" id="1399860"/>
    <lineage>
        <taxon>Eukaryota</taxon>
        <taxon>Fungi</taxon>
        <taxon>Dikarya</taxon>
        <taxon>Ascomycota</taxon>
        <taxon>Pezizomycotina</taxon>
        <taxon>Sordariomycetes</taxon>
        <taxon>Hypocreomycetidae</taxon>
        <taxon>Hypocreales</taxon>
        <taxon>Ophiocordycipitaceae</taxon>
        <taxon>Ophiocordyceps</taxon>
    </lineage>
</organism>
<feature type="compositionally biased region" description="Basic and acidic residues" evidence="1">
    <location>
        <begin position="314"/>
        <end position="326"/>
    </location>
</feature>
<dbReference type="AlphaFoldDB" id="A0A2C5Y013"/>
<gene>
    <name evidence="4" type="ORF">CDD82_2315</name>
</gene>
<feature type="domain" description="Cellobiose dehydrogenase-like cytochrome" evidence="3">
    <location>
        <begin position="2"/>
        <end position="115"/>
    </location>
</feature>
<proteinExistence type="predicted"/>
<dbReference type="OrthoDB" id="19261at2759"/>
<dbReference type="Proteomes" id="UP000224854">
    <property type="component" value="Unassembled WGS sequence"/>
</dbReference>
<name>A0A2C5Y013_9HYPO</name>
<evidence type="ECO:0000256" key="1">
    <source>
        <dbReference type="SAM" id="MobiDB-lite"/>
    </source>
</evidence>
<evidence type="ECO:0000256" key="2">
    <source>
        <dbReference type="SAM" id="Phobius"/>
    </source>
</evidence>
<feature type="transmembrane region" description="Helical" evidence="2">
    <location>
        <begin position="251"/>
        <end position="272"/>
    </location>
</feature>
<keyword evidence="2" id="KW-1133">Transmembrane helix</keyword>
<evidence type="ECO:0000313" key="5">
    <source>
        <dbReference type="Proteomes" id="UP000224854"/>
    </source>
</evidence>
<dbReference type="InterPro" id="IPR015920">
    <property type="entry name" value="Cellobiose_DH-like_cyt"/>
</dbReference>
<accession>A0A2C5Y013</accession>
<dbReference type="Pfam" id="PF16010">
    <property type="entry name" value="CDH-cyt"/>
    <property type="match status" value="1"/>
</dbReference>
<feature type="transmembrane region" description="Helical" evidence="2">
    <location>
        <begin position="184"/>
        <end position="200"/>
    </location>
</feature>
<dbReference type="PANTHER" id="PTHR47797">
    <property type="entry name" value="DEHYDROGENASE, PUTATIVE (AFU_ORTHOLOGUE AFUA_8G05805)-RELATED"/>
    <property type="match status" value="1"/>
</dbReference>
<sequence>MGIGSQMRNADMFVMYASSPGLVANVTLSTRRGKGLFMPQHVVRNDVELLPGSGIVNGRMRANVRCRGCRSAALQRPAHWIAAWSQGSRIDSPDPSAMIEFHDGFDIYTVDLERAVVRADENPFVGVEVLGQQAVIKNNEDPTKTLRYAHGILMTIIFAGGYPLGSILMPLLGKWLVHASWQTILFLAMWAAFGIGWVIAHRLGTLFKSTHTQFGAAVCGLMCLQPILGWLHHLYFLKHQRRGLISHAHIWYGRALMLLGIVNGGLGVQLAGNSRGFLIAYCVVAAVFGALYLAAALMRAVKTPPLQNSPSWAKDGDDVARTRSTS</sequence>
<comment type="caution">
    <text evidence="4">The sequence shown here is derived from an EMBL/GenBank/DDBJ whole genome shotgun (WGS) entry which is preliminary data.</text>
</comment>
<dbReference type="EMBL" id="NJEU01001817">
    <property type="protein sequence ID" value="PHH60314.1"/>
    <property type="molecule type" value="Genomic_DNA"/>
</dbReference>
<reference evidence="4 5" key="1">
    <citation type="submission" date="2017-06" db="EMBL/GenBank/DDBJ databases">
        <title>Ant-infecting Ophiocordyceps genomes reveal a high diversity of potential behavioral manipulation genes and a possible major role for enterotoxins.</title>
        <authorList>
            <person name="De Bekker C."/>
            <person name="Evans H.C."/>
            <person name="Brachmann A."/>
            <person name="Hughes D.P."/>
        </authorList>
    </citation>
    <scope>NUCLEOTIDE SEQUENCE [LARGE SCALE GENOMIC DNA]</scope>
    <source>
        <strain evidence="4 5">1348a</strain>
    </source>
</reference>
<feature type="transmembrane region" description="Helical" evidence="2">
    <location>
        <begin position="212"/>
        <end position="231"/>
    </location>
</feature>
<feature type="transmembrane region" description="Helical" evidence="2">
    <location>
        <begin position="278"/>
        <end position="298"/>
    </location>
</feature>
<feature type="transmembrane region" description="Helical" evidence="2">
    <location>
        <begin position="148"/>
        <end position="172"/>
    </location>
</feature>
<keyword evidence="2" id="KW-0812">Transmembrane</keyword>
<dbReference type="Gene3D" id="1.20.120.1770">
    <property type="match status" value="1"/>
</dbReference>
<feature type="region of interest" description="Disordered" evidence="1">
    <location>
        <begin position="307"/>
        <end position="326"/>
    </location>
</feature>
<dbReference type="CDD" id="cd09630">
    <property type="entry name" value="CDH_like_cytochrome"/>
    <property type="match status" value="1"/>
</dbReference>
<keyword evidence="5" id="KW-1185">Reference proteome</keyword>